<keyword evidence="3 15" id="KW-1003">Cell membrane</keyword>
<dbReference type="PANTHER" id="PTHR23076:SF97">
    <property type="entry name" value="ATP-DEPENDENT ZINC METALLOPROTEASE YME1L1"/>
    <property type="match status" value="1"/>
</dbReference>
<comment type="cofactor">
    <cofactor evidence="15">
        <name>Zn(2+)</name>
        <dbReference type="ChEBI" id="CHEBI:29105"/>
    </cofactor>
    <text evidence="15">Binds 1 zinc ion per subunit.</text>
</comment>
<comment type="subunit">
    <text evidence="15">Homohexamer.</text>
</comment>
<evidence type="ECO:0000256" key="3">
    <source>
        <dbReference type="ARBA" id="ARBA00022475"/>
    </source>
</evidence>
<dbReference type="InterPro" id="IPR027417">
    <property type="entry name" value="P-loop_NTPase"/>
</dbReference>
<keyword evidence="10 15" id="KW-0067">ATP-binding</keyword>
<dbReference type="Gene3D" id="3.30.720.210">
    <property type="match status" value="1"/>
</dbReference>
<evidence type="ECO:0000313" key="19">
    <source>
        <dbReference type="Proteomes" id="UP000806542"/>
    </source>
</evidence>
<dbReference type="Pfam" id="PF17862">
    <property type="entry name" value="AAA_lid_3"/>
    <property type="match status" value="1"/>
</dbReference>
<feature type="binding site" evidence="15">
    <location>
        <position position="429"/>
    </location>
    <ligand>
        <name>Zn(2+)</name>
        <dbReference type="ChEBI" id="CHEBI:29105"/>
        <note>catalytic</note>
    </ligand>
</feature>
<keyword evidence="7 15" id="KW-0547">Nucleotide-binding</keyword>
<dbReference type="FunFam" id="1.20.58.760:FF:000001">
    <property type="entry name" value="ATP-dependent zinc metalloprotease FtsH"/>
    <property type="match status" value="1"/>
</dbReference>
<keyword evidence="6 15" id="KW-0479">Metal-binding</keyword>
<evidence type="ECO:0000259" key="17">
    <source>
        <dbReference type="SMART" id="SM00382"/>
    </source>
</evidence>
<dbReference type="PANTHER" id="PTHR23076">
    <property type="entry name" value="METALLOPROTEASE M41 FTSH"/>
    <property type="match status" value="1"/>
</dbReference>
<evidence type="ECO:0000256" key="7">
    <source>
        <dbReference type="ARBA" id="ARBA00022741"/>
    </source>
</evidence>
<evidence type="ECO:0000256" key="8">
    <source>
        <dbReference type="ARBA" id="ARBA00022801"/>
    </source>
</evidence>
<comment type="similarity">
    <text evidence="14 15">In the central section; belongs to the AAA ATPase family.</text>
</comment>
<dbReference type="InterPro" id="IPR005936">
    <property type="entry name" value="FtsH"/>
</dbReference>
<gene>
    <name evidence="15 18" type="primary">ftsH</name>
    <name evidence="18" type="ORF">INF28_06075</name>
</gene>
<evidence type="ECO:0000256" key="6">
    <source>
        <dbReference type="ARBA" id="ARBA00022723"/>
    </source>
</evidence>
<dbReference type="AlphaFoldDB" id="A0A9D5R8I8"/>
<protein>
    <recommendedName>
        <fullName evidence="15">ATP-dependent zinc metalloprotease FtsH</fullName>
        <ecNumber evidence="15">3.4.24.-</ecNumber>
    </recommendedName>
</protein>
<dbReference type="NCBIfam" id="TIGR01241">
    <property type="entry name" value="FtsH_fam"/>
    <property type="match status" value="1"/>
</dbReference>
<evidence type="ECO:0000256" key="12">
    <source>
        <dbReference type="ARBA" id="ARBA00023049"/>
    </source>
</evidence>
<dbReference type="Gene3D" id="3.40.50.300">
    <property type="entry name" value="P-loop containing nucleotide triphosphate hydrolases"/>
    <property type="match status" value="1"/>
</dbReference>
<sequence length="602" mass="65605">MEQKGTPKRPLIFYYIVGLLIILLLNAILVPTMFKPETVGYNVFLDDLKNGKVQQVEVQDTQIGVLSKDSQGKDRIYITGNMNDPDLVNKLDEAGVEFGKVIPKQNSPLLSFILSWVFPLLLMVAVGQLLMRQMQKRMGGDALSFGQSKAKIYVKAQTGTTFADVAGQEEAKDALSEIVDFLHNPARYKKIGAVLPKGALLVGPPGTGKTLLAKAVAGEAEVPFFSVSGSEFVEMFVGRGAARVRELFKQAQEKAPCIVFIDEIDTIGKKRDGAGVGGNDEREQTLNQLLTEMDGFDGSKGVVILAATNRPETLDKALLRPGRFDRRIPVELPDLAGREAILRVHARNVKMDQNIDYTAIARATSGASGAELANMVNEAALRAVRAGRDTVIQADLEESVEVVLAGYQRKNAVISQKEKQIVAYHEVGHALVAALQTNSAPVHKITIVPRTSGALGYTMQVSEQENVLMSKEEIFNKIATLTGGRAAEELVFGTFTSGASNDIEQATRLARSMVTRLGMSKNFDMTALETVGNEYLGGDASLACSQQTAADIDREVVELIKHAHEKAIGILKDKMDKLHELAAFLLEKETITGEEFMQMLNR</sequence>
<dbReference type="Pfam" id="PF00004">
    <property type="entry name" value="AAA"/>
    <property type="match status" value="1"/>
</dbReference>
<evidence type="ECO:0000256" key="1">
    <source>
        <dbReference type="ARBA" id="ARBA00004370"/>
    </source>
</evidence>
<keyword evidence="4 15" id="KW-0645">Protease</keyword>
<keyword evidence="5 15" id="KW-0812">Transmembrane</keyword>
<feature type="active site" evidence="15">
    <location>
        <position position="426"/>
    </location>
</feature>
<keyword evidence="12 15" id="KW-0482">Metalloprotease</keyword>
<dbReference type="GO" id="GO:0004222">
    <property type="term" value="F:metalloendopeptidase activity"/>
    <property type="evidence" value="ECO:0007669"/>
    <property type="project" value="InterPro"/>
</dbReference>
<name>A0A9D5R8I8_9FIRM</name>
<evidence type="ECO:0000256" key="15">
    <source>
        <dbReference type="HAMAP-Rule" id="MF_01458"/>
    </source>
</evidence>
<feature type="domain" description="AAA+ ATPase" evidence="17">
    <location>
        <begin position="195"/>
        <end position="334"/>
    </location>
</feature>
<dbReference type="EMBL" id="JADCKB010000010">
    <property type="protein sequence ID" value="MBE5040030.1"/>
    <property type="molecule type" value="Genomic_DNA"/>
</dbReference>
<feature type="binding site" evidence="15">
    <location>
        <begin position="203"/>
        <end position="210"/>
    </location>
    <ligand>
        <name>ATP</name>
        <dbReference type="ChEBI" id="CHEBI:30616"/>
    </ligand>
</feature>
<comment type="similarity">
    <text evidence="2 15">In the C-terminal section; belongs to the peptidase M41 family.</text>
</comment>
<dbReference type="EC" id="3.4.24.-" evidence="15"/>
<feature type="binding site" evidence="15">
    <location>
        <position position="502"/>
    </location>
    <ligand>
        <name>Zn(2+)</name>
        <dbReference type="ChEBI" id="CHEBI:29105"/>
        <note>catalytic</note>
    </ligand>
</feature>
<dbReference type="PROSITE" id="PS00674">
    <property type="entry name" value="AAA"/>
    <property type="match status" value="1"/>
</dbReference>
<dbReference type="InterPro" id="IPR003593">
    <property type="entry name" value="AAA+_ATPase"/>
</dbReference>
<dbReference type="GO" id="GO:0006508">
    <property type="term" value="P:proteolysis"/>
    <property type="evidence" value="ECO:0007669"/>
    <property type="project" value="UniProtKB-KW"/>
</dbReference>
<proteinExistence type="inferred from homology"/>
<dbReference type="RefSeq" id="WP_226392579.1">
    <property type="nucleotide sequence ID" value="NZ_JADCKB010000010.1"/>
</dbReference>
<dbReference type="CDD" id="cd19501">
    <property type="entry name" value="RecA-like_FtsH"/>
    <property type="match status" value="1"/>
</dbReference>
<dbReference type="Gene3D" id="1.10.8.60">
    <property type="match status" value="1"/>
</dbReference>
<dbReference type="Proteomes" id="UP000806542">
    <property type="component" value="Unassembled WGS sequence"/>
</dbReference>
<dbReference type="SUPFAM" id="SSF140990">
    <property type="entry name" value="FtsH protease domain-like"/>
    <property type="match status" value="1"/>
</dbReference>
<evidence type="ECO:0000256" key="11">
    <source>
        <dbReference type="ARBA" id="ARBA00022989"/>
    </source>
</evidence>
<accession>A0A9D5R8I8</accession>
<comment type="caution">
    <text evidence="18">The sequence shown here is derived from an EMBL/GenBank/DDBJ whole genome shotgun (WGS) entry which is preliminary data.</text>
</comment>
<comment type="similarity">
    <text evidence="16">Belongs to the AAA ATPase family.</text>
</comment>
<evidence type="ECO:0000256" key="13">
    <source>
        <dbReference type="ARBA" id="ARBA00023136"/>
    </source>
</evidence>
<dbReference type="GO" id="GO:0030163">
    <property type="term" value="P:protein catabolic process"/>
    <property type="evidence" value="ECO:0007669"/>
    <property type="project" value="UniProtKB-UniRule"/>
</dbReference>
<comment type="subcellular location">
    <subcellularLocation>
        <location evidence="15">Cell membrane</location>
        <topology evidence="15">Multi-pass membrane protein</topology>
        <orientation evidence="15">Cytoplasmic side</orientation>
    </subcellularLocation>
    <subcellularLocation>
        <location evidence="1">Membrane</location>
    </subcellularLocation>
</comment>
<reference evidence="18" key="1">
    <citation type="submission" date="2020-10" db="EMBL/GenBank/DDBJ databases">
        <title>ChiBAC.</title>
        <authorList>
            <person name="Zenner C."/>
            <person name="Hitch T.C.A."/>
            <person name="Clavel T."/>
        </authorList>
    </citation>
    <scope>NUCLEOTIDE SEQUENCE</scope>
    <source>
        <strain evidence="18">DSM 107454</strain>
    </source>
</reference>
<dbReference type="SMART" id="SM00382">
    <property type="entry name" value="AAA"/>
    <property type="match status" value="1"/>
</dbReference>
<feature type="transmembrane region" description="Helical" evidence="15">
    <location>
        <begin position="109"/>
        <end position="130"/>
    </location>
</feature>
<feature type="transmembrane region" description="Helical" evidence="15">
    <location>
        <begin position="12"/>
        <end position="34"/>
    </location>
</feature>
<dbReference type="Pfam" id="PF01434">
    <property type="entry name" value="Peptidase_M41"/>
    <property type="match status" value="1"/>
</dbReference>
<dbReference type="InterPro" id="IPR003959">
    <property type="entry name" value="ATPase_AAA_core"/>
</dbReference>
<evidence type="ECO:0000313" key="18">
    <source>
        <dbReference type="EMBL" id="MBE5040030.1"/>
    </source>
</evidence>
<dbReference type="Pfam" id="PF06480">
    <property type="entry name" value="FtsH_ext"/>
    <property type="match status" value="1"/>
</dbReference>
<keyword evidence="19" id="KW-1185">Reference proteome</keyword>
<feature type="binding site" evidence="15">
    <location>
        <position position="425"/>
    </location>
    <ligand>
        <name>Zn(2+)</name>
        <dbReference type="ChEBI" id="CHEBI:29105"/>
        <note>catalytic</note>
    </ligand>
</feature>
<dbReference type="InterPro" id="IPR011546">
    <property type="entry name" value="Pept_M41_FtsH_extracell"/>
</dbReference>
<dbReference type="GO" id="GO:0008270">
    <property type="term" value="F:zinc ion binding"/>
    <property type="evidence" value="ECO:0007669"/>
    <property type="project" value="UniProtKB-UniRule"/>
</dbReference>
<keyword evidence="8 15" id="KW-0378">Hydrolase</keyword>
<dbReference type="GO" id="GO:0016887">
    <property type="term" value="F:ATP hydrolysis activity"/>
    <property type="evidence" value="ECO:0007669"/>
    <property type="project" value="UniProtKB-UniRule"/>
</dbReference>
<evidence type="ECO:0000256" key="5">
    <source>
        <dbReference type="ARBA" id="ARBA00022692"/>
    </source>
</evidence>
<dbReference type="InterPro" id="IPR000642">
    <property type="entry name" value="Peptidase_M41"/>
</dbReference>
<keyword evidence="13 15" id="KW-0472">Membrane</keyword>
<evidence type="ECO:0000256" key="4">
    <source>
        <dbReference type="ARBA" id="ARBA00022670"/>
    </source>
</evidence>
<dbReference type="FunFam" id="3.40.50.300:FF:000001">
    <property type="entry name" value="ATP-dependent zinc metalloprotease FtsH"/>
    <property type="match status" value="1"/>
</dbReference>
<dbReference type="HAMAP" id="MF_01458">
    <property type="entry name" value="FtsH"/>
    <property type="match status" value="1"/>
</dbReference>
<dbReference type="InterPro" id="IPR041569">
    <property type="entry name" value="AAA_lid_3"/>
</dbReference>
<evidence type="ECO:0000256" key="9">
    <source>
        <dbReference type="ARBA" id="ARBA00022833"/>
    </source>
</evidence>
<dbReference type="Gene3D" id="1.20.58.760">
    <property type="entry name" value="Peptidase M41"/>
    <property type="match status" value="1"/>
</dbReference>
<comment type="function">
    <text evidence="15">Acts as a processive, ATP-dependent zinc metallopeptidase for both cytoplasmic and membrane proteins. Plays a role in the quality control of integral membrane proteins.</text>
</comment>
<keyword evidence="11 15" id="KW-1133">Transmembrane helix</keyword>
<dbReference type="GO" id="GO:0004176">
    <property type="term" value="F:ATP-dependent peptidase activity"/>
    <property type="evidence" value="ECO:0007669"/>
    <property type="project" value="InterPro"/>
</dbReference>
<dbReference type="SUPFAM" id="SSF52540">
    <property type="entry name" value="P-loop containing nucleoside triphosphate hydrolases"/>
    <property type="match status" value="1"/>
</dbReference>
<evidence type="ECO:0000256" key="2">
    <source>
        <dbReference type="ARBA" id="ARBA00010044"/>
    </source>
</evidence>
<evidence type="ECO:0000256" key="10">
    <source>
        <dbReference type="ARBA" id="ARBA00022840"/>
    </source>
</evidence>
<dbReference type="InterPro" id="IPR003960">
    <property type="entry name" value="ATPase_AAA_CS"/>
</dbReference>
<dbReference type="GO" id="GO:0005886">
    <property type="term" value="C:plasma membrane"/>
    <property type="evidence" value="ECO:0007669"/>
    <property type="project" value="UniProtKB-SubCell"/>
</dbReference>
<dbReference type="FunFam" id="1.10.8.60:FF:000001">
    <property type="entry name" value="ATP-dependent zinc metalloprotease FtsH"/>
    <property type="match status" value="1"/>
</dbReference>
<evidence type="ECO:0000256" key="16">
    <source>
        <dbReference type="RuleBase" id="RU003651"/>
    </source>
</evidence>
<organism evidence="18 19">
    <name type="scientific">Ructibacterium gallinarum</name>
    <dbReference type="NCBI Taxonomy" id="2779355"/>
    <lineage>
        <taxon>Bacteria</taxon>
        <taxon>Bacillati</taxon>
        <taxon>Bacillota</taxon>
        <taxon>Clostridia</taxon>
        <taxon>Eubacteriales</taxon>
        <taxon>Oscillospiraceae</taxon>
        <taxon>Ructibacterium</taxon>
    </lineage>
</organism>
<evidence type="ECO:0000256" key="14">
    <source>
        <dbReference type="ARBA" id="ARBA00061570"/>
    </source>
</evidence>
<dbReference type="InterPro" id="IPR037219">
    <property type="entry name" value="Peptidase_M41-like"/>
</dbReference>
<keyword evidence="9 15" id="KW-0862">Zinc</keyword>
<dbReference type="GO" id="GO:0005524">
    <property type="term" value="F:ATP binding"/>
    <property type="evidence" value="ECO:0007669"/>
    <property type="project" value="UniProtKB-UniRule"/>
</dbReference>